<dbReference type="EMBL" id="KL596640">
    <property type="protein sequence ID" value="KER31841.1"/>
    <property type="molecule type" value="Genomic_DNA"/>
</dbReference>
<dbReference type="AlphaFoldDB" id="A0A074ZXL3"/>
<evidence type="ECO:0000313" key="2">
    <source>
        <dbReference type="Proteomes" id="UP000054324"/>
    </source>
</evidence>
<dbReference type="KEGG" id="ovi:T265_01933"/>
<dbReference type="STRING" id="6198.A0A074ZXL3"/>
<protein>
    <submittedName>
        <fullName evidence="1">Uncharacterized protein</fullName>
    </submittedName>
</protein>
<evidence type="ECO:0000313" key="1">
    <source>
        <dbReference type="EMBL" id="KER31841.1"/>
    </source>
</evidence>
<keyword evidence="2" id="KW-1185">Reference proteome</keyword>
<accession>A0A074ZXL3</accession>
<reference evidence="1 2" key="1">
    <citation type="submission" date="2013-11" db="EMBL/GenBank/DDBJ databases">
        <title>Opisthorchis viverrini - life in the bile duct.</title>
        <authorList>
            <person name="Young N.D."/>
            <person name="Nagarajan N."/>
            <person name="Lin S.J."/>
            <person name="Korhonen P.K."/>
            <person name="Jex A.R."/>
            <person name="Hall R.S."/>
            <person name="Safavi-Hemami H."/>
            <person name="Kaewkong W."/>
            <person name="Bertrand D."/>
            <person name="Gao S."/>
            <person name="Seet Q."/>
            <person name="Wongkham S."/>
            <person name="Teh B.T."/>
            <person name="Wongkham C."/>
            <person name="Intapan P.M."/>
            <person name="Maleewong W."/>
            <person name="Yang X."/>
            <person name="Hu M."/>
            <person name="Wang Z."/>
            <person name="Hofmann A."/>
            <person name="Sternberg P.W."/>
            <person name="Tan P."/>
            <person name="Wang J."/>
            <person name="Gasser R.B."/>
        </authorList>
    </citation>
    <scope>NUCLEOTIDE SEQUENCE [LARGE SCALE GENOMIC DNA]</scope>
</reference>
<sequence length="255" mass="28164">MSIAIQEYCFWSAVHDENSSEVVACQRTTRHSAEQAQWSQLLKFRSPESGRVDIQPSLGGDGMFGRRQLSTRLSLLSYIVHLSVTSTQFRAGLKQLCEADGLLVCCLHVRTSVTYEACKEARWLKGLEHEFTDRKVCGSNPTSASQLPLSRLGQPGSIPALVQPSGGMAVRHRKGATAERFSCVPGGFPLISKFVCSHCGFKEYGIRTESFIDKYTHLQITLGFTADSSESLVYDVLQLNVLQTGRHSFVQLGSK</sequence>
<dbReference type="Proteomes" id="UP000054324">
    <property type="component" value="Unassembled WGS sequence"/>
</dbReference>
<name>A0A074ZXL3_OPIVI</name>
<dbReference type="GeneID" id="20316121"/>
<proteinExistence type="predicted"/>
<dbReference type="OrthoDB" id="6266369at2759"/>
<gene>
    <name evidence="1" type="ORF">T265_01933</name>
</gene>
<dbReference type="CTD" id="20316121"/>
<organism evidence="1 2">
    <name type="scientific">Opisthorchis viverrini</name>
    <name type="common">Southeast Asian liver fluke</name>
    <dbReference type="NCBI Taxonomy" id="6198"/>
    <lineage>
        <taxon>Eukaryota</taxon>
        <taxon>Metazoa</taxon>
        <taxon>Spiralia</taxon>
        <taxon>Lophotrochozoa</taxon>
        <taxon>Platyhelminthes</taxon>
        <taxon>Trematoda</taxon>
        <taxon>Digenea</taxon>
        <taxon>Opisthorchiida</taxon>
        <taxon>Opisthorchiata</taxon>
        <taxon>Opisthorchiidae</taxon>
        <taxon>Opisthorchis</taxon>
    </lineage>
</organism>
<dbReference type="RefSeq" id="XP_009164335.1">
    <property type="nucleotide sequence ID" value="XM_009166071.1"/>
</dbReference>